<evidence type="ECO:0008006" key="3">
    <source>
        <dbReference type="Google" id="ProtNLM"/>
    </source>
</evidence>
<evidence type="ECO:0000313" key="2">
    <source>
        <dbReference type="Proteomes" id="UP001178507"/>
    </source>
</evidence>
<keyword evidence="2" id="KW-1185">Reference proteome</keyword>
<proteinExistence type="predicted"/>
<dbReference type="Proteomes" id="UP001178507">
    <property type="component" value="Unassembled WGS sequence"/>
</dbReference>
<dbReference type="Gene3D" id="1.20.1050.10">
    <property type="match status" value="1"/>
</dbReference>
<dbReference type="AlphaFoldDB" id="A0AA36IDS3"/>
<dbReference type="SUPFAM" id="SSF47616">
    <property type="entry name" value="GST C-terminal domain-like"/>
    <property type="match status" value="1"/>
</dbReference>
<name>A0AA36IDS3_9DINO</name>
<sequence>MSTVYHLTNQEAIANFKGKGGDGPLPGFLASCILPRIHKGGLKDLKAKFDDPNALEKEVNLTVFAKEFASAVDGNNFLGGSEPNPTDVSFYGVNARYVFLKIDTIVGALDAAGLMPWFKRMEELIPLDNKPGAIYSIKKNETVTF</sequence>
<gene>
    <name evidence="1" type="ORF">EVOR1521_LOCUS11641</name>
</gene>
<reference evidence="1" key="1">
    <citation type="submission" date="2023-08" db="EMBL/GenBank/DDBJ databases">
        <authorList>
            <person name="Chen Y."/>
            <person name="Shah S."/>
            <person name="Dougan E. K."/>
            <person name="Thang M."/>
            <person name="Chan C."/>
        </authorList>
    </citation>
    <scope>NUCLEOTIDE SEQUENCE</scope>
</reference>
<comment type="caution">
    <text evidence="1">The sequence shown here is derived from an EMBL/GenBank/DDBJ whole genome shotgun (WGS) entry which is preliminary data.</text>
</comment>
<dbReference type="EMBL" id="CAUJNA010001167">
    <property type="protein sequence ID" value="CAJ1384881.1"/>
    <property type="molecule type" value="Genomic_DNA"/>
</dbReference>
<accession>A0AA36IDS3</accession>
<organism evidence="1 2">
    <name type="scientific">Effrenium voratum</name>
    <dbReference type="NCBI Taxonomy" id="2562239"/>
    <lineage>
        <taxon>Eukaryota</taxon>
        <taxon>Sar</taxon>
        <taxon>Alveolata</taxon>
        <taxon>Dinophyceae</taxon>
        <taxon>Suessiales</taxon>
        <taxon>Symbiodiniaceae</taxon>
        <taxon>Effrenium</taxon>
    </lineage>
</organism>
<protein>
    <recommendedName>
        <fullName evidence="3">Glutathione S-transferase</fullName>
    </recommendedName>
</protein>
<dbReference type="InterPro" id="IPR036282">
    <property type="entry name" value="Glutathione-S-Trfase_C_sf"/>
</dbReference>
<evidence type="ECO:0000313" key="1">
    <source>
        <dbReference type="EMBL" id="CAJ1384881.1"/>
    </source>
</evidence>